<proteinExistence type="predicted"/>
<comment type="caution">
    <text evidence="1">The sequence shown here is derived from an EMBL/GenBank/DDBJ whole genome shotgun (WGS) entry which is preliminary data.</text>
</comment>
<dbReference type="Proteomes" id="UP000826656">
    <property type="component" value="Unassembled WGS sequence"/>
</dbReference>
<keyword evidence="2" id="KW-1185">Reference proteome</keyword>
<accession>A0ABQ7TUI4</accession>
<protein>
    <submittedName>
        <fullName evidence="1">Uncharacterized protein</fullName>
    </submittedName>
</protein>
<dbReference type="EMBL" id="JAIVGD010000028">
    <property type="protein sequence ID" value="KAH0737749.1"/>
    <property type="molecule type" value="Genomic_DNA"/>
</dbReference>
<name>A0ABQ7TUI4_SOLTU</name>
<organism evidence="1 2">
    <name type="scientific">Solanum tuberosum</name>
    <name type="common">Potato</name>
    <dbReference type="NCBI Taxonomy" id="4113"/>
    <lineage>
        <taxon>Eukaryota</taxon>
        <taxon>Viridiplantae</taxon>
        <taxon>Streptophyta</taxon>
        <taxon>Embryophyta</taxon>
        <taxon>Tracheophyta</taxon>
        <taxon>Spermatophyta</taxon>
        <taxon>Magnoliopsida</taxon>
        <taxon>eudicotyledons</taxon>
        <taxon>Gunneridae</taxon>
        <taxon>Pentapetalae</taxon>
        <taxon>asterids</taxon>
        <taxon>lamiids</taxon>
        <taxon>Solanales</taxon>
        <taxon>Solanaceae</taxon>
        <taxon>Solanoideae</taxon>
        <taxon>Solaneae</taxon>
        <taxon>Solanum</taxon>
    </lineage>
</organism>
<evidence type="ECO:0000313" key="2">
    <source>
        <dbReference type="Proteomes" id="UP000826656"/>
    </source>
</evidence>
<reference evidence="1 2" key="1">
    <citation type="journal article" date="2021" name="bioRxiv">
        <title>Chromosome-scale and haplotype-resolved genome assembly of a tetraploid potato cultivar.</title>
        <authorList>
            <person name="Sun H."/>
            <person name="Jiao W.-B."/>
            <person name="Krause K."/>
            <person name="Campoy J.A."/>
            <person name="Goel M."/>
            <person name="Folz-Donahue K."/>
            <person name="Kukat C."/>
            <person name="Huettel B."/>
            <person name="Schneeberger K."/>
        </authorList>
    </citation>
    <scope>NUCLEOTIDE SEQUENCE [LARGE SCALE GENOMIC DNA]</scope>
    <source>
        <strain evidence="1">SolTubOtavaFocal</strain>
        <tissue evidence="1">Leaves</tissue>
    </source>
</reference>
<sequence>MGPNHDGLGRDCLIGTMIQILSAKNEDKNDEEYVVTITDEPIEFVIANVDKPSLCINSTVFIPCNIEMFDVHNVLNDRWNQLIVGYFGEAYPLELVQRWEEMSSILSTCSYAKLINRDNGDTNDSPDEGSDSFWLFLHPTTHNLALVPLEPLSSYFTITGGQTLLIESSVGYSFNASKGLYIANEVHLLVLYANFDVKHEGSNSSQCGNASYSKFFNTSWNLLHASKSWRQQHTGATAFYAKSDGQEFTQNN</sequence>
<evidence type="ECO:0000313" key="1">
    <source>
        <dbReference type="EMBL" id="KAH0737749.1"/>
    </source>
</evidence>
<gene>
    <name evidence="1" type="ORF">KY290_036454</name>
</gene>